<organism evidence="5">
    <name type="scientific">Chrysopa pallens</name>
    <name type="common">Green lacewing</name>
    <name type="synonym">Hemerobius pallens</name>
    <dbReference type="NCBI Taxonomy" id="417485"/>
    <lineage>
        <taxon>Eukaryota</taxon>
        <taxon>Metazoa</taxon>
        <taxon>Ecdysozoa</taxon>
        <taxon>Arthropoda</taxon>
        <taxon>Hexapoda</taxon>
        <taxon>Insecta</taxon>
        <taxon>Pterygota</taxon>
        <taxon>Neoptera</taxon>
        <taxon>Endopterygota</taxon>
        <taxon>Neuroptera</taxon>
        <taxon>Hemerobiiformia</taxon>
        <taxon>Chrysopidae</taxon>
        <taxon>Chrysopinae</taxon>
        <taxon>Chrysopa</taxon>
    </lineage>
</organism>
<accession>A0A0G3ZC72</accession>
<dbReference type="GO" id="GO:0005576">
    <property type="term" value="C:extracellular region"/>
    <property type="evidence" value="ECO:0007669"/>
    <property type="project" value="UniProtKB-SubCell"/>
</dbReference>
<evidence type="ECO:0000256" key="1">
    <source>
        <dbReference type="ARBA" id="ARBA00004613"/>
    </source>
</evidence>
<comment type="subcellular location">
    <subcellularLocation>
        <location evidence="1">Secreted</location>
    </subcellularLocation>
</comment>
<evidence type="ECO:0000256" key="4">
    <source>
        <dbReference type="SAM" id="SignalP"/>
    </source>
</evidence>
<keyword evidence="3" id="KW-0964">Secreted</keyword>
<sequence>MKYFTIVILLISFGYFNPILGDDDMQDIPVPMCCGDATYTITKEYIEGARVCEKDLPAYDSEDKLSGLKLGACFGECLGNLEKVLDGKNLVKENYFAYIKRMITDKNYDVFSKTIESSYDGCMKQVTDEIKNYDTIKCDLTFLGMLLCTSNRVLTECPPDKAVKDDFCNRSLDASKSINSTLAAIMGN</sequence>
<name>A0A0G3ZC72_CHRPA</name>
<dbReference type="InterPro" id="IPR052295">
    <property type="entry name" value="Odorant-binding_protein"/>
</dbReference>
<keyword evidence="4" id="KW-0732">Signal</keyword>
<dbReference type="EMBL" id="KP403735">
    <property type="protein sequence ID" value="AKM52554.1"/>
    <property type="molecule type" value="mRNA"/>
</dbReference>
<proteinExistence type="evidence at transcript level"/>
<evidence type="ECO:0000313" key="5">
    <source>
        <dbReference type="EMBL" id="AKM52554.1"/>
    </source>
</evidence>
<protein>
    <submittedName>
        <fullName evidence="5">Odorant-binding protein 14</fullName>
    </submittedName>
</protein>
<feature type="signal peptide" evidence="4">
    <location>
        <begin position="1"/>
        <end position="21"/>
    </location>
</feature>
<evidence type="ECO:0000256" key="3">
    <source>
        <dbReference type="ARBA" id="ARBA00022525"/>
    </source>
</evidence>
<reference evidence="5" key="1">
    <citation type="submission" date="2014-12" db="EMBL/GenBank/DDBJ databases">
        <title>Identification and Comparison of Olfaction Genes Expressed in the Antennae of Two Lacewing Species.</title>
        <authorList>
            <person name="Li Z."/>
        </authorList>
    </citation>
    <scope>NUCLEOTIDE SEQUENCE</scope>
</reference>
<dbReference type="AlphaFoldDB" id="A0A0G3ZC72"/>
<dbReference type="Gene3D" id="1.10.238.270">
    <property type="match status" value="1"/>
</dbReference>
<comment type="similarity">
    <text evidence="2">Belongs to the PBP/GOBP family.</text>
</comment>
<dbReference type="PANTHER" id="PTHR21066">
    <property type="entry name" value="ODORANT-BINDING PROTEIN 59A-RELATED"/>
    <property type="match status" value="1"/>
</dbReference>
<evidence type="ECO:0000256" key="2">
    <source>
        <dbReference type="ARBA" id="ARBA00008098"/>
    </source>
</evidence>
<feature type="chain" id="PRO_5005186322" evidence="4">
    <location>
        <begin position="22"/>
        <end position="188"/>
    </location>
</feature>